<sequence length="492" mass="54452">MQSLSKNHVVLFSYEGWGHLRPLTVFAARIVKTRPIHVTLLTSPRAYDRVVEISRSFGEGDDTLRNLIRVIAVTIEGDSSMLNPVAINNAFATAYKHLAHGEHVKCSKSNIVYDALPIPTSVVLDFFAKAPLETVRATTHSVKVYGWFTGAATYLNWAFGPSRADFRPKVFSAVKETGRSLGDVAEEIVFATTGEVLHSADLPPMYDHEHQPQARACDGLIMSTAEPYELQAIASVKAWFAETSRSVYSVGPLLSPVDNPRSFEEEKKTSAKAKEIDQFMDTIYKSHGEKSLVYIAFGSVFWSTQPEKIWSFLDVLIEKKIPFIMSHASPFAVVPESVKENVTKYGLGLLSQWTPQQSILSHPATGWFVTHCGQNGIMEAITLEVPMICWPFSADQPSNAARLSDILNVAYELFEVRNGLGLKPTLRNGKVPTGTPEAIRAEAHQILESAFGKEGEKKRENLKKVKEEILGAWKEGGSSYLSMNALVEVFCA</sequence>
<gene>
    <name evidence="2" type="ORF">NLI96_g2320</name>
</gene>
<dbReference type="Gene3D" id="3.40.50.2000">
    <property type="entry name" value="Glycogen Phosphorylase B"/>
    <property type="match status" value="2"/>
</dbReference>
<evidence type="ECO:0008006" key="4">
    <source>
        <dbReference type="Google" id="ProtNLM"/>
    </source>
</evidence>
<dbReference type="SUPFAM" id="SSF53756">
    <property type="entry name" value="UDP-Glycosyltransferase/glycogen phosphorylase"/>
    <property type="match status" value="1"/>
</dbReference>
<dbReference type="PANTHER" id="PTHR48045">
    <property type="entry name" value="UDP-GLYCOSYLTRANSFERASE 72B1"/>
    <property type="match status" value="1"/>
</dbReference>
<dbReference type="AlphaFoldDB" id="A0AAD5YHL1"/>
<reference evidence="2" key="1">
    <citation type="submission" date="2022-07" db="EMBL/GenBank/DDBJ databases">
        <title>Genome Sequence of Physisporinus lineatus.</title>
        <authorList>
            <person name="Buettner E."/>
        </authorList>
    </citation>
    <scope>NUCLEOTIDE SEQUENCE</scope>
    <source>
        <strain evidence="2">VT162</strain>
    </source>
</reference>
<dbReference type="EMBL" id="JANAWD010000051">
    <property type="protein sequence ID" value="KAJ3489171.1"/>
    <property type="molecule type" value="Genomic_DNA"/>
</dbReference>
<evidence type="ECO:0000313" key="2">
    <source>
        <dbReference type="EMBL" id="KAJ3489171.1"/>
    </source>
</evidence>
<evidence type="ECO:0000256" key="1">
    <source>
        <dbReference type="ARBA" id="ARBA00022679"/>
    </source>
</evidence>
<keyword evidence="1" id="KW-0808">Transferase</keyword>
<dbReference type="Proteomes" id="UP001212997">
    <property type="component" value="Unassembled WGS sequence"/>
</dbReference>
<dbReference type="CDD" id="cd03784">
    <property type="entry name" value="GT1_Gtf-like"/>
    <property type="match status" value="1"/>
</dbReference>
<name>A0AAD5YHL1_9APHY</name>
<dbReference type="PANTHER" id="PTHR48045:SF31">
    <property type="entry name" value="UDP-GLYCOSYLTRANSFERASE 76B1-LIKE"/>
    <property type="match status" value="1"/>
</dbReference>
<dbReference type="InterPro" id="IPR002213">
    <property type="entry name" value="UDP_glucos_trans"/>
</dbReference>
<proteinExistence type="predicted"/>
<dbReference type="Pfam" id="PF00201">
    <property type="entry name" value="UDPGT"/>
    <property type="match status" value="1"/>
</dbReference>
<accession>A0AAD5YHL1</accession>
<dbReference type="GO" id="GO:0008194">
    <property type="term" value="F:UDP-glycosyltransferase activity"/>
    <property type="evidence" value="ECO:0007669"/>
    <property type="project" value="InterPro"/>
</dbReference>
<keyword evidence="3" id="KW-1185">Reference proteome</keyword>
<evidence type="ECO:0000313" key="3">
    <source>
        <dbReference type="Proteomes" id="UP001212997"/>
    </source>
</evidence>
<protein>
    <recommendedName>
        <fullName evidence="4">Glycosyltransferase</fullName>
    </recommendedName>
</protein>
<comment type="caution">
    <text evidence="2">The sequence shown here is derived from an EMBL/GenBank/DDBJ whole genome shotgun (WGS) entry which is preliminary data.</text>
</comment>
<organism evidence="2 3">
    <name type="scientific">Meripilus lineatus</name>
    <dbReference type="NCBI Taxonomy" id="2056292"/>
    <lineage>
        <taxon>Eukaryota</taxon>
        <taxon>Fungi</taxon>
        <taxon>Dikarya</taxon>
        <taxon>Basidiomycota</taxon>
        <taxon>Agaricomycotina</taxon>
        <taxon>Agaricomycetes</taxon>
        <taxon>Polyporales</taxon>
        <taxon>Meripilaceae</taxon>
        <taxon>Meripilus</taxon>
    </lineage>
</organism>